<sequence>MAQAILAQVARTLTDHLTCERAMRCSVELALLSLLLALAWAGPPTVCSSDSSRSDGMSLLQRRSHQTSPAPALAEAVDAMHFIYTVGCNHYQLVQAVVLDHTWREAGNAGRLTRIVVNCEDEKSRAMLDTSPLRGDRRYAVFFSEGDLMEVPGKNDSYPARGRPYAIMQWMKAAKPREPVVAILDPDFVFVQPISSHPDLHKVRPGQMLAQKYDLGKDFIPGFAEAGEKTPVLSWDEAVDHYATGPPWVLHRQDLETMLPDWGRYTDSWPKSKGLLREQDAFAMAALKHKVPSIGQNVFMVSNPIAWHEAWSEKGSAPESWKPYVLHYCQSYTYGNWSFYKSLIADDYYAGEFDNALPGPLRCGAPLLQEAPPPPADEADRSSFMRAWMLWKLFPPMNQAFAAYQEKYCPLGKAQKVGGLVMRTMSPRGCSKRTTTRYVVMLGSEAAWTSTGAQGDDPCSEAAQTLPL</sequence>
<feature type="domain" description="Hydroxyproline O-arabinosyltransferase-like" evidence="8">
    <location>
        <begin position="154"/>
        <end position="334"/>
    </location>
</feature>
<evidence type="ECO:0000313" key="10">
    <source>
        <dbReference type="EMBL" id="CAE4670183.1"/>
    </source>
</evidence>
<dbReference type="PANTHER" id="PTHR31485">
    <property type="entry name" value="PEPTIDYL SERINE ALPHA-GALACTOSYLTRANSFERASE"/>
    <property type="match status" value="1"/>
</dbReference>
<protein>
    <recommendedName>
        <fullName evidence="8">Hydroxyproline O-arabinosyltransferase-like domain-containing protein</fullName>
    </recommendedName>
</protein>
<keyword evidence="2" id="KW-0328">Glycosyltransferase</keyword>
<evidence type="ECO:0000256" key="1">
    <source>
        <dbReference type="ARBA" id="ARBA00004167"/>
    </source>
</evidence>
<dbReference type="EMBL" id="HBNR01091042">
    <property type="protein sequence ID" value="CAE4670182.1"/>
    <property type="molecule type" value="Transcribed_RNA"/>
</dbReference>
<evidence type="ECO:0000259" key="8">
    <source>
        <dbReference type="Pfam" id="PF23452"/>
    </source>
</evidence>
<dbReference type="EMBL" id="HBNR01091043">
    <property type="protein sequence ID" value="CAE4670183.1"/>
    <property type="molecule type" value="Transcribed_RNA"/>
</dbReference>
<keyword evidence="3" id="KW-0808">Transferase</keyword>
<comment type="subcellular location">
    <subcellularLocation>
        <location evidence="1">Membrane</location>
        <topology evidence="1">Single-pass membrane protein</topology>
    </subcellularLocation>
</comment>
<evidence type="ECO:0000256" key="5">
    <source>
        <dbReference type="ARBA" id="ARBA00022989"/>
    </source>
</evidence>
<gene>
    <name evidence="9" type="ORF">AMON00008_LOCUS65408</name>
    <name evidence="10" type="ORF">AMON00008_LOCUS65409</name>
</gene>
<feature type="signal peptide" evidence="7">
    <location>
        <begin position="1"/>
        <end position="41"/>
    </location>
</feature>
<evidence type="ECO:0000256" key="2">
    <source>
        <dbReference type="ARBA" id="ARBA00022676"/>
    </source>
</evidence>
<dbReference type="InterPro" id="IPR056508">
    <property type="entry name" value="HPAT-like"/>
</dbReference>
<evidence type="ECO:0000256" key="7">
    <source>
        <dbReference type="SAM" id="SignalP"/>
    </source>
</evidence>
<dbReference type="GO" id="GO:0016020">
    <property type="term" value="C:membrane"/>
    <property type="evidence" value="ECO:0007669"/>
    <property type="project" value="UniProtKB-SubCell"/>
</dbReference>
<keyword evidence="6" id="KW-0472">Membrane</keyword>
<proteinExistence type="predicted"/>
<keyword evidence="7" id="KW-0732">Signal</keyword>
<dbReference type="PANTHER" id="PTHR31485:SF7">
    <property type="entry name" value="PEPTIDYL SERINE ALPHA-GALACTOSYLTRANSFERASE"/>
    <property type="match status" value="1"/>
</dbReference>
<reference evidence="9" key="1">
    <citation type="submission" date="2021-01" db="EMBL/GenBank/DDBJ databases">
        <authorList>
            <person name="Corre E."/>
            <person name="Pelletier E."/>
            <person name="Niang G."/>
            <person name="Scheremetjew M."/>
            <person name="Finn R."/>
            <person name="Kale V."/>
            <person name="Holt S."/>
            <person name="Cochrane G."/>
            <person name="Meng A."/>
            <person name="Brown T."/>
            <person name="Cohen L."/>
        </authorList>
    </citation>
    <scope>NUCLEOTIDE SEQUENCE</scope>
    <source>
        <strain evidence="9">CCMP3105</strain>
    </source>
</reference>
<accession>A0A6T1NR04</accession>
<dbReference type="GO" id="GO:0016757">
    <property type="term" value="F:glycosyltransferase activity"/>
    <property type="evidence" value="ECO:0007669"/>
    <property type="project" value="UniProtKB-KW"/>
</dbReference>
<evidence type="ECO:0000256" key="4">
    <source>
        <dbReference type="ARBA" id="ARBA00022692"/>
    </source>
</evidence>
<name>A0A6T1NR04_9DINO</name>
<feature type="chain" id="PRO_5036393617" description="Hydroxyproline O-arabinosyltransferase-like domain-containing protein" evidence="7">
    <location>
        <begin position="42"/>
        <end position="468"/>
    </location>
</feature>
<organism evidence="9">
    <name type="scientific">Alexandrium monilatum</name>
    <dbReference type="NCBI Taxonomy" id="311494"/>
    <lineage>
        <taxon>Eukaryota</taxon>
        <taxon>Sar</taxon>
        <taxon>Alveolata</taxon>
        <taxon>Dinophyceae</taxon>
        <taxon>Gonyaulacales</taxon>
        <taxon>Pyrocystaceae</taxon>
        <taxon>Alexandrium</taxon>
    </lineage>
</organism>
<evidence type="ECO:0000256" key="3">
    <source>
        <dbReference type="ARBA" id="ARBA00022679"/>
    </source>
</evidence>
<dbReference type="InterPro" id="IPR044845">
    <property type="entry name" value="HPAT/SRGT1-like"/>
</dbReference>
<evidence type="ECO:0000313" key="9">
    <source>
        <dbReference type="EMBL" id="CAE4670182.1"/>
    </source>
</evidence>
<dbReference type="AlphaFoldDB" id="A0A6T1NR04"/>
<keyword evidence="4" id="KW-0812">Transmembrane</keyword>
<dbReference type="Pfam" id="PF23452">
    <property type="entry name" value="HPAT"/>
    <property type="match status" value="1"/>
</dbReference>
<keyword evidence="5" id="KW-1133">Transmembrane helix</keyword>
<evidence type="ECO:0000256" key="6">
    <source>
        <dbReference type="ARBA" id="ARBA00023136"/>
    </source>
</evidence>